<keyword evidence="4" id="KW-0472">Membrane</keyword>
<keyword evidence="4" id="KW-1133">Transmembrane helix</keyword>
<dbReference type="RefSeq" id="WP_211952162.1">
    <property type="nucleotide sequence ID" value="NZ_CAJPVI010000004.1"/>
</dbReference>
<gene>
    <name evidence="7" type="ORF">LMG26411_00954</name>
</gene>
<comment type="similarity">
    <text evidence="2">Belongs to the methyl-accepting chemotaxis (MCP) protein family.</text>
</comment>
<dbReference type="Gene3D" id="1.10.287.950">
    <property type="entry name" value="Methyl-accepting chemotaxis protein"/>
    <property type="match status" value="1"/>
</dbReference>
<accession>A0ABN7PY97</accession>
<proteinExistence type="inferred from homology"/>
<dbReference type="EMBL" id="CAJPVI010000004">
    <property type="protein sequence ID" value="CAG2134363.1"/>
    <property type="molecule type" value="Genomic_DNA"/>
</dbReference>
<evidence type="ECO:0000256" key="1">
    <source>
        <dbReference type="ARBA" id="ARBA00022481"/>
    </source>
</evidence>
<dbReference type="CDD" id="cd11386">
    <property type="entry name" value="MCP_signal"/>
    <property type="match status" value="1"/>
</dbReference>
<dbReference type="InterPro" id="IPR004089">
    <property type="entry name" value="MCPsignal_dom"/>
</dbReference>
<evidence type="ECO:0000256" key="3">
    <source>
        <dbReference type="PROSITE-ProRule" id="PRU00284"/>
    </source>
</evidence>
<evidence type="ECO:0000256" key="2">
    <source>
        <dbReference type="ARBA" id="ARBA00029447"/>
    </source>
</evidence>
<dbReference type="PROSITE" id="PS50885">
    <property type="entry name" value="HAMP"/>
    <property type="match status" value="1"/>
</dbReference>
<dbReference type="InterPro" id="IPR003660">
    <property type="entry name" value="HAMP_dom"/>
</dbReference>
<feature type="domain" description="Methyl-accepting transducer" evidence="5">
    <location>
        <begin position="313"/>
        <end position="542"/>
    </location>
</feature>
<dbReference type="InterPro" id="IPR004090">
    <property type="entry name" value="Chemotax_Me-accpt_rcpt"/>
</dbReference>
<keyword evidence="8" id="KW-1185">Reference proteome</keyword>
<dbReference type="SMART" id="SM00283">
    <property type="entry name" value="MA"/>
    <property type="match status" value="1"/>
</dbReference>
<feature type="domain" description="HAMP" evidence="6">
    <location>
        <begin position="256"/>
        <end position="308"/>
    </location>
</feature>
<dbReference type="PANTHER" id="PTHR43531:SF14">
    <property type="entry name" value="METHYL-ACCEPTING CHEMOTAXIS PROTEIN I-RELATED"/>
    <property type="match status" value="1"/>
</dbReference>
<sequence>MSNAKSRRLSIRQRFLLLALIVGALMAGIVAVVLALNESRERLNSAHLSRYLANQLAVELRQSSDDLTRLARTYVVTSDPRYEAQYLAILDIRDGKRPRPQHYERIYWDFVAATDKPPRPDGETVALTDLMKRTGFTSDEMEKLEEAKRNSDDLVRTEVIAMNAVKGKFEDGKGGFTVSGPPDLELARKLMHDRNYHVNKARIMKPVDEFFAMLDARTAQEVEAARQRSEWLGHAIYGLLALSMAILAVTLWLTYRAILRPIDSAIVEFEHISGGDLQRRIDTSANDEMGVMMKSLHGMQQALIRTVGAVLERTDSIGTATGQIAAGNLDLSSRTEQQAASLEETAASMEQLTAAVRSNAESARQASASAANASEVAARGNEVVGKVVQTMSAIDQSSHKIAEITGMIEGIAFQTNILALNAAVEAARAGDQGRGFAVVASEVRNLAQRSASAAKEIKSLIEVAVCDVQTGAELVGEAGRTMGDISQAIGHVTSLMGEIASASQEQSGGIEQVNHAIGQMDQITQQNAALVEEAAAAAQSLEEQSHGLKEVIAVFRVDRAMLLKSA</sequence>
<dbReference type="SMART" id="SM00304">
    <property type="entry name" value="HAMP"/>
    <property type="match status" value="1"/>
</dbReference>
<keyword evidence="1" id="KW-0488">Methylation</keyword>
<keyword evidence="4" id="KW-0812">Transmembrane</keyword>
<evidence type="ECO:0000259" key="6">
    <source>
        <dbReference type="PROSITE" id="PS50885"/>
    </source>
</evidence>
<dbReference type="Pfam" id="PF00672">
    <property type="entry name" value="HAMP"/>
    <property type="match status" value="1"/>
</dbReference>
<evidence type="ECO:0008006" key="9">
    <source>
        <dbReference type="Google" id="ProtNLM"/>
    </source>
</evidence>
<name>A0ABN7PY97_9BURK</name>
<organism evidence="7 8">
    <name type="scientific">Cupriavidus numazuensis</name>
    <dbReference type="NCBI Taxonomy" id="221992"/>
    <lineage>
        <taxon>Bacteria</taxon>
        <taxon>Pseudomonadati</taxon>
        <taxon>Pseudomonadota</taxon>
        <taxon>Betaproteobacteria</taxon>
        <taxon>Burkholderiales</taxon>
        <taxon>Burkholderiaceae</taxon>
        <taxon>Cupriavidus</taxon>
    </lineage>
</organism>
<evidence type="ECO:0000259" key="5">
    <source>
        <dbReference type="PROSITE" id="PS50111"/>
    </source>
</evidence>
<dbReference type="InterPro" id="IPR051310">
    <property type="entry name" value="MCP_chemotaxis"/>
</dbReference>
<dbReference type="Proteomes" id="UP000672657">
    <property type="component" value="Unassembled WGS sequence"/>
</dbReference>
<feature type="transmembrane region" description="Helical" evidence="4">
    <location>
        <begin position="231"/>
        <end position="255"/>
    </location>
</feature>
<evidence type="ECO:0000313" key="8">
    <source>
        <dbReference type="Proteomes" id="UP000672657"/>
    </source>
</evidence>
<keyword evidence="3" id="KW-0807">Transducer</keyword>
<evidence type="ECO:0000313" key="7">
    <source>
        <dbReference type="EMBL" id="CAG2134363.1"/>
    </source>
</evidence>
<dbReference type="PROSITE" id="PS50111">
    <property type="entry name" value="CHEMOTAXIS_TRANSDUC_2"/>
    <property type="match status" value="1"/>
</dbReference>
<dbReference type="PRINTS" id="PR00260">
    <property type="entry name" value="CHEMTRNSDUCR"/>
</dbReference>
<dbReference type="SUPFAM" id="SSF58104">
    <property type="entry name" value="Methyl-accepting chemotaxis protein (MCP) signaling domain"/>
    <property type="match status" value="1"/>
</dbReference>
<dbReference type="PANTHER" id="PTHR43531">
    <property type="entry name" value="PROTEIN ICFG"/>
    <property type="match status" value="1"/>
</dbReference>
<dbReference type="CDD" id="cd06225">
    <property type="entry name" value="HAMP"/>
    <property type="match status" value="1"/>
</dbReference>
<reference evidence="7 8" key="1">
    <citation type="submission" date="2021-03" db="EMBL/GenBank/DDBJ databases">
        <authorList>
            <person name="Peeters C."/>
        </authorList>
    </citation>
    <scope>NUCLEOTIDE SEQUENCE [LARGE SCALE GENOMIC DNA]</scope>
    <source>
        <strain evidence="7 8">LMG 26411</strain>
    </source>
</reference>
<dbReference type="Pfam" id="PF00015">
    <property type="entry name" value="MCPsignal"/>
    <property type="match status" value="1"/>
</dbReference>
<comment type="caution">
    <text evidence="7">The sequence shown here is derived from an EMBL/GenBank/DDBJ whole genome shotgun (WGS) entry which is preliminary data.</text>
</comment>
<protein>
    <recommendedName>
        <fullName evidence="9">Methyl-accepting chemotaxis protein</fullName>
    </recommendedName>
</protein>
<evidence type="ECO:0000256" key="4">
    <source>
        <dbReference type="SAM" id="Phobius"/>
    </source>
</evidence>